<gene>
    <name evidence="7" type="ORF">KHX13_01815</name>
</gene>
<dbReference type="PANTHER" id="PTHR47053">
    <property type="entry name" value="MUREIN DD-ENDOPEPTIDASE MEPH-RELATED"/>
    <property type="match status" value="1"/>
</dbReference>
<dbReference type="Gene3D" id="3.90.1720.10">
    <property type="entry name" value="endopeptidase domain like (from Nostoc punctiforme)"/>
    <property type="match status" value="1"/>
</dbReference>
<organism evidence="7 8">
    <name type="scientific">Acidaminococcus intestini</name>
    <dbReference type="NCBI Taxonomy" id="187327"/>
    <lineage>
        <taxon>Bacteria</taxon>
        <taxon>Bacillati</taxon>
        <taxon>Bacillota</taxon>
        <taxon>Negativicutes</taxon>
        <taxon>Acidaminococcales</taxon>
        <taxon>Acidaminococcaceae</taxon>
        <taxon>Acidaminococcus</taxon>
    </lineage>
</organism>
<comment type="similarity">
    <text evidence="1">Belongs to the peptidase C40 family.</text>
</comment>
<keyword evidence="2" id="KW-0645">Protease</keyword>
<dbReference type="SUPFAM" id="SSF54001">
    <property type="entry name" value="Cysteine proteinases"/>
    <property type="match status" value="1"/>
</dbReference>
<feature type="chain" id="PRO_5037878210" evidence="5">
    <location>
        <begin position="25"/>
        <end position="418"/>
    </location>
</feature>
<dbReference type="InterPro" id="IPR027017">
    <property type="entry name" value="P60_peptidase_YkfC"/>
</dbReference>
<dbReference type="InterPro" id="IPR000064">
    <property type="entry name" value="NLP_P60_dom"/>
</dbReference>
<accession>A0A943I4S4</accession>
<protein>
    <submittedName>
        <fullName evidence="7">SH3 domain-containing protein</fullName>
    </submittedName>
</protein>
<comment type="caution">
    <text evidence="7">The sequence shown here is derived from an EMBL/GenBank/DDBJ whole genome shotgun (WGS) entry which is preliminary data.</text>
</comment>
<sequence length="418" mass="46090">MKPIALLCILTFMGISLTASPVQAKKPAAAVQQATKNQQQASLLMDRVQIHALNTAISQKMGGPITAETAPITAEKLKSELSRYQMGRALYHDGRLMTDKEKKELVSRAYGRMPSVNPLRYGVTVKRVDLKSFPTGMRAFSAPTDRDFDVFQETAVDPAVPVLIYHEDATGQFLFVRAYFYRGWVPKESVAETDRATWLTYAAPKEKAIVTNRVLTLGKGKDTALYQMGSALPLEKGRLLLPRRNQAGRLVIQKEKARFDDSLHKGPLPYTEENLLILARRHLGAPYGWGGRKDSVDCSALTQDVYRSLGIELPRNSGEQARTTPGVSFQGFSRKARLSLLKTLPVGSLLYMPGHIMIYSGEKDGVPMVIHALGSKGVREKGAVRKVPVMKVVETPVEILGSSGVTLLMRVTKGIVIR</sequence>
<proteinExistence type="inferred from homology"/>
<dbReference type="PROSITE" id="PS51935">
    <property type="entry name" value="NLPC_P60"/>
    <property type="match status" value="1"/>
</dbReference>
<dbReference type="InterPro" id="IPR039439">
    <property type="entry name" value="SH3b1_dom"/>
</dbReference>
<evidence type="ECO:0000256" key="2">
    <source>
        <dbReference type="ARBA" id="ARBA00022670"/>
    </source>
</evidence>
<feature type="domain" description="NlpC/P60" evidence="6">
    <location>
        <begin position="269"/>
        <end position="412"/>
    </location>
</feature>
<evidence type="ECO:0000256" key="1">
    <source>
        <dbReference type="ARBA" id="ARBA00007074"/>
    </source>
</evidence>
<keyword evidence="5" id="KW-0732">Signal</keyword>
<evidence type="ECO:0000256" key="5">
    <source>
        <dbReference type="SAM" id="SignalP"/>
    </source>
</evidence>
<dbReference type="InterPro" id="IPR038765">
    <property type="entry name" value="Papain-like_cys_pep_sf"/>
</dbReference>
<evidence type="ECO:0000313" key="8">
    <source>
        <dbReference type="Proteomes" id="UP000754226"/>
    </source>
</evidence>
<dbReference type="Proteomes" id="UP000754226">
    <property type="component" value="Unassembled WGS sequence"/>
</dbReference>
<evidence type="ECO:0000256" key="4">
    <source>
        <dbReference type="ARBA" id="ARBA00022807"/>
    </source>
</evidence>
<dbReference type="AlphaFoldDB" id="A0A943I4S4"/>
<name>A0A943I4S4_9FIRM</name>
<dbReference type="Pfam" id="PF00877">
    <property type="entry name" value="NLPC_P60"/>
    <property type="match status" value="1"/>
</dbReference>
<feature type="signal peptide" evidence="5">
    <location>
        <begin position="1"/>
        <end position="24"/>
    </location>
</feature>
<dbReference type="PIRSF" id="PIRSF019015">
    <property type="entry name" value="P60_peptidase_YkfC"/>
    <property type="match status" value="1"/>
</dbReference>
<keyword evidence="3" id="KW-0378">Hydrolase</keyword>
<dbReference type="GO" id="GO:0008234">
    <property type="term" value="F:cysteine-type peptidase activity"/>
    <property type="evidence" value="ECO:0007669"/>
    <property type="project" value="UniProtKB-KW"/>
</dbReference>
<evidence type="ECO:0000259" key="6">
    <source>
        <dbReference type="PROSITE" id="PS51935"/>
    </source>
</evidence>
<reference evidence="7" key="1">
    <citation type="submission" date="2021-02" db="EMBL/GenBank/DDBJ databases">
        <title>Infant gut strain persistence is associated with maternal origin, phylogeny, and functional potential including surface adhesion and iron acquisition.</title>
        <authorList>
            <person name="Lou Y.C."/>
        </authorList>
    </citation>
    <scope>NUCLEOTIDE SEQUENCE</scope>
    <source>
        <strain evidence="7">L3_106_000M1_dasL3_106_000M1_concoct_15</strain>
    </source>
</reference>
<dbReference type="Pfam" id="PF12913">
    <property type="entry name" value="SH3_6"/>
    <property type="match status" value="1"/>
</dbReference>
<dbReference type="InterPro" id="IPR051202">
    <property type="entry name" value="Peptidase_C40"/>
</dbReference>
<evidence type="ECO:0000256" key="3">
    <source>
        <dbReference type="ARBA" id="ARBA00022801"/>
    </source>
</evidence>
<keyword evidence="4" id="KW-0788">Thiol protease</keyword>
<dbReference type="PANTHER" id="PTHR47053:SF1">
    <property type="entry name" value="MUREIN DD-ENDOPEPTIDASE MEPH-RELATED"/>
    <property type="match status" value="1"/>
</dbReference>
<evidence type="ECO:0000313" key="7">
    <source>
        <dbReference type="EMBL" id="MBS5519068.1"/>
    </source>
</evidence>
<dbReference type="GO" id="GO:0006508">
    <property type="term" value="P:proteolysis"/>
    <property type="evidence" value="ECO:0007669"/>
    <property type="project" value="UniProtKB-KW"/>
</dbReference>
<dbReference type="EMBL" id="JAGZCZ010000002">
    <property type="protein sequence ID" value="MBS5519068.1"/>
    <property type="molecule type" value="Genomic_DNA"/>
</dbReference>